<dbReference type="EMBL" id="JAEVFJ010000011">
    <property type="protein sequence ID" value="KAH8101917.1"/>
    <property type="molecule type" value="Genomic_DNA"/>
</dbReference>
<accession>A0A8K0UQ69</accession>
<name>A0A8K0UQ69_9AGAR</name>
<gene>
    <name evidence="1" type="ORF">BXZ70DRAFT_932467</name>
</gene>
<evidence type="ECO:0000313" key="1">
    <source>
        <dbReference type="EMBL" id="KAH8101917.1"/>
    </source>
</evidence>
<dbReference type="Proteomes" id="UP000813824">
    <property type="component" value="Unassembled WGS sequence"/>
</dbReference>
<organism evidence="1 2">
    <name type="scientific">Cristinia sonorae</name>
    <dbReference type="NCBI Taxonomy" id="1940300"/>
    <lineage>
        <taxon>Eukaryota</taxon>
        <taxon>Fungi</taxon>
        <taxon>Dikarya</taxon>
        <taxon>Basidiomycota</taxon>
        <taxon>Agaricomycotina</taxon>
        <taxon>Agaricomycetes</taxon>
        <taxon>Agaricomycetidae</taxon>
        <taxon>Agaricales</taxon>
        <taxon>Pleurotineae</taxon>
        <taxon>Stephanosporaceae</taxon>
        <taxon>Cristinia</taxon>
    </lineage>
</organism>
<keyword evidence="2" id="KW-1185">Reference proteome</keyword>
<proteinExistence type="predicted"/>
<reference evidence="1" key="1">
    <citation type="journal article" date="2021" name="New Phytol.">
        <title>Evolutionary innovations through gain and loss of genes in the ectomycorrhizal Boletales.</title>
        <authorList>
            <person name="Wu G."/>
            <person name="Miyauchi S."/>
            <person name="Morin E."/>
            <person name="Kuo A."/>
            <person name="Drula E."/>
            <person name="Varga T."/>
            <person name="Kohler A."/>
            <person name="Feng B."/>
            <person name="Cao Y."/>
            <person name="Lipzen A."/>
            <person name="Daum C."/>
            <person name="Hundley H."/>
            <person name="Pangilinan J."/>
            <person name="Johnson J."/>
            <person name="Barry K."/>
            <person name="LaButti K."/>
            <person name="Ng V."/>
            <person name="Ahrendt S."/>
            <person name="Min B."/>
            <person name="Choi I.G."/>
            <person name="Park H."/>
            <person name="Plett J.M."/>
            <person name="Magnuson J."/>
            <person name="Spatafora J.W."/>
            <person name="Nagy L.G."/>
            <person name="Henrissat B."/>
            <person name="Grigoriev I.V."/>
            <person name="Yang Z.L."/>
            <person name="Xu J."/>
            <person name="Martin F.M."/>
        </authorList>
    </citation>
    <scope>NUCLEOTIDE SEQUENCE</scope>
    <source>
        <strain evidence="1">KKN 215</strain>
    </source>
</reference>
<evidence type="ECO:0000313" key="2">
    <source>
        <dbReference type="Proteomes" id="UP000813824"/>
    </source>
</evidence>
<comment type="caution">
    <text evidence="1">The sequence shown here is derived from an EMBL/GenBank/DDBJ whole genome shotgun (WGS) entry which is preliminary data.</text>
</comment>
<dbReference type="AlphaFoldDB" id="A0A8K0UQ69"/>
<protein>
    <submittedName>
        <fullName evidence="1">Uncharacterized protein</fullName>
    </submittedName>
</protein>
<dbReference type="OrthoDB" id="3049502at2759"/>
<sequence>MSTSTARNPRRRGSVPVLPPYSPDINTKLTLSVAYSIEHNTRHLEAEYYPCWTSILRDVTAFSNRLIVAGQAPVLLQGLDIRSARLEEKQRSMNALVAKALAAAAHTGGTSRQNDVHAQSAAIAAAKARKSLEMAFEKAERQDIILAGLVAETNSEEPDLSFSHDSIHDGDSRIQYPDSCFHHVVGGTLRMPTTVEGMRSIPAFSSMSDSELQDKLAHLQVQHWHDIRMGVKTVHKCSLLIGELKTAGTRKHANKDIIITDDDRNLEALDDVYHKEHLEKGAPTACSEQTMALLIEAAEEVMFYCAVYFESHSSQKIIALVGAGPVWSWTVVKRSEVPTYNWLTKEIISDGTEQEVFTDT</sequence>